<evidence type="ECO:0000313" key="3">
    <source>
        <dbReference type="Proteomes" id="UP001230220"/>
    </source>
</evidence>
<feature type="transmembrane region" description="Helical" evidence="1">
    <location>
        <begin position="146"/>
        <end position="166"/>
    </location>
</feature>
<evidence type="ECO:0000313" key="2">
    <source>
        <dbReference type="EMBL" id="MDQ0362332.1"/>
    </source>
</evidence>
<keyword evidence="1" id="KW-1133">Transmembrane helix</keyword>
<comment type="caution">
    <text evidence="2">The sequence shown here is derived from an EMBL/GenBank/DDBJ whole genome shotgun (WGS) entry which is preliminary data.</text>
</comment>
<feature type="transmembrane region" description="Helical" evidence="1">
    <location>
        <begin position="120"/>
        <end position="140"/>
    </location>
</feature>
<dbReference type="Proteomes" id="UP001230220">
    <property type="component" value="Unassembled WGS sequence"/>
</dbReference>
<evidence type="ECO:0000256" key="1">
    <source>
        <dbReference type="SAM" id="Phobius"/>
    </source>
</evidence>
<feature type="transmembrane region" description="Helical" evidence="1">
    <location>
        <begin position="187"/>
        <end position="210"/>
    </location>
</feature>
<protein>
    <submittedName>
        <fullName evidence="2">Fructoselysine and glucoselysine-specific PTS system IID component</fullName>
    </submittedName>
</protein>
<dbReference type="EMBL" id="JAUSUR010000006">
    <property type="protein sequence ID" value="MDQ0362332.1"/>
    <property type="molecule type" value="Genomic_DNA"/>
</dbReference>
<dbReference type="PANTHER" id="PTHR32502:SF23">
    <property type="entry name" value="TRANSPORT PROTEIN, PTS SYSTEM"/>
    <property type="match status" value="1"/>
</dbReference>
<feature type="transmembrane region" description="Helical" evidence="1">
    <location>
        <begin position="230"/>
        <end position="248"/>
    </location>
</feature>
<organism evidence="2 3">
    <name type="scientific">Breznakia pachnodae</name>
    <dbReference type="NCBI Taxonomy" id="265178"/>
    <lineage>
        <taxon>Bacteria</taxon>
        <taxon>Bacillati</taxon>
        <taxon>Bacillota</taxon>
        <taxon>Erysipelotrichia</taxon>
        <taxon>Erysipelotrichales</taxon>
        <taxon>Erysipelotrichaceae</taxon>
        <taxon>Breznakia</taxon>
    </lineage>
</organism>
<accession>A0ABU0E620</accession>
<sequence length="276" mass="29897">MMTSKQTGIITKKELTRMSFNVGGLGMEWSWNYPRQMHMAFLLMLDPSLKKIYATNPEGYKDALIRHMEFFNITPQLAPFVGGIVLSMEEEVNKGDIDGDGINGIKAALMGPLSGIGDSIFLGCIRVIALGVGLSLAQQGSILGPILYVLIYNVPAFLVRVFGARLGYNLGFNYLTKAQENGTMDKLMYAAGILGIMVIGSMTFDMFWASVSLQIGSGESVASLQEVLDGIMPGIVGLGVTWIYYWALGKKVGPVKLILITVVLGIVMAYFGIMAA</sequence>
<feature type="transmembrane region" description="Helical" evidence="1">
    <location>
        <begin position="255"/>
        <end position="273"/>
    </location>
</feature>
<dbReference type="PANTHER" id="PTHR32502">
    <property type="entry name" value="N-ACETYLGALACTOSAMINE PERMEASE II COMPONENT-RELATED"/>
    <property type="match status" value="1"/>
</dbReference>
<dbReference type="InterPro" id="IPR050303">
    <property type="entry name" value="GatZ_KbaZ_carbometab"/>
</dbReference>
<reference evidence="2 3" key="1">
    <citation type="submission" date="2023-07" db="EMBL/GenBank/DDBJ databases">
        <title>Genomic Encyclopedia of Type Strains, Phase IV (KMG-IV): sequencing the most valuable type-strain genomes for metagenomic binning, comparative biology and taxonomic classification.</title>
        <authorList>
            <person name="Goeker M."/>
        </authorList>
    </citation>
    <scope>NUCLEOTIDE SEQUENCE [LARGE SCALE GENOMIC DNA]</scope>
    <source>
        <strain evidence="2 3">DSM 16784</strain>
    </source>
</reference>
<dbReference type="PROSITE" id="PS51108">
    <property type="entry name" value="PTS_EIID"/>
    <property type="match status" value="1"/>
</dbReference>
<keyword evidence="1" id="KW-0812">Transmembrane</keyword>
<gene>
    <name evidence="2" type="ORF">J2S15_003086</name>
</gene>
<keyword evidence="3" id="KW-1185">Reference proteome</keyword>
<name>A0ABU0E620_9FIRM</name>
<proteinExistence type="predicted"/>
<keyword evidence="1" id="KW-0472">Membrane</keyword>
<dbReference type="Pfam" id="PF03613">
    <property type="entry name" value="EIID-AGA"/>
    <property type="match status" value="1"/>
</dbReference>
<dbReference type="InterPro" id="IPR004704">
    <property type="entry name" value="PTS_IID_man"/>
</dbReference>